<feature type="domain" description="Mur ligase N-terminal catalytic" evidence="15">
    <location>
        <begin position="46"/>
        <end position="142"/>
    </location>
</feature>
<dbReference type="SUPFAM" id="SSF53623">
    <property type="entry name" value="MurD-like peptide ligases, catalytic domain"/>
    <property type="match status" value="1"/>
</dbReference>
<dbReference type="Gene3D" id="3.90.190.20">
    <property type="entry name" value="Mur ligase, C-terminal domain"/>
    <property type="match status" value="1"/>
</dbReference>
<dbReference type="GO" id="GO:0008360">
    <property type="term" value="P:regulation of cell shape"/>
    <property type="evidence" value="ECO:0007669"/>
    <property type="project" value="UniProtKB-KW"/>
</dbReference>
<keyword evidence="19" id="KW-1185">Reference proteome</keyword>
<dbReference type="HAMAP" id="MF_00046">
    <property type="entry name" value="MurC"/>
    <property type="match status" value="1"/>
</dbReference>
<evidence type="ECO:0000313" key="19">
    <source>
        <dbReference type="Proteomes" id="UP000603865"/>
    </source>
</evidence>
<proteinExistence type="inferred from homology"/>
<keyword evidence="10 14" id="KW-0573">Peptidoglycan synthesis</keyword>
<evidence type="ECO:0000256" key="9">
    <source>
        <dbReference type="ARBA" id="ARBA00022960"/>
    </source>
</evidence>
<dbReference type="NCBIfam" id="TIGR01082">
    <property type="entry name" value="murC"/>
    <property type="match status" value="1"/>
</dbReference>
<dbReference type="GO" id="GO:0005524">
    <property type="term" value="F:ATP binding"/>
    <property type="evidence" value="ECO:0007669"/>
    <property type="project" value="UniProtKB-UniRule"/>
</dbReference>
<protein>
    <recommendedName>
        <fullName evidence="3 14">UDP-N-acetylmuramate--L-alanine ligase</fullName>
        <ecNumber evidence="3 14">6.3.2.8</ecNumber>
    </recommendedName>
    <alternativeName>
        <fullName evidence="14">UDP-N-acetylmuramoyl-L-alanine synthetase</fullName>
    </alternativeName>
</protein>
<dbReference type="Proteomes" id="UP000603865">
    <property type="component" value="Unassembled WGS sequence"/>
</dbReference>
<dbReference type="Pfam" id="PF01225">
    <property type="entry name" value="Mur_ligase"/>
    <property type="match status" value="1"/>
</dbReference>
<keyword evidence="9 14" id="KW-0133">Cell shape</keyword>
<evidence type="ECO:0000256" key="1">
    <source>
        <dbReference type="ARBA" id="ARBA00004496"/>
    </source>
</evidence>
<keyword evidence="11 14" id="KW-0131">Cell cycle</keyword>
<dbReference type="GO" id="GO:0009252">
    <property type="term" value="P:peptidoglycan biosynthetic process"/>
    <property type="evidence" value="ECO:0007669"/>
    <property type="project" value="UniProtKB-UniRule"/>
</dbReference>
<dbReference type="GO" id="GO:0008763">
    <property type="term" value="F:UDP-N-acetylmuramate-L-alanine ligase activity"/>
    <property type="evidence" value="ECO:0007669"/>
    <property type="project" value="UniProtKB-UniRule"/>
</dbReference>
<dbReference type="InterPro" id="IPR005758">
    <property type="entry name" value="UDP-N-AcMur_Ala_ligase_MurC"/>
</dbReference>
<keyword evidence="12 14" id="KW-0961">Cell wall biogenesis/degradation</keyword>
<gene>
    <name evidence="14 18" type="primary">murC</name>
    <name evidence="18" type="ORF">GCM10008957_12160</name>
</gene>
<reference evidence="18" key="1">
    <citation type="journal article" date="2014" name="Int. J. Syst. Evol. Microbiol.">
        <title>Complete genome sequence of Corynebacterium casei LMG S-19264T (=DSM 44701T), isolated from a smear-ripened cheese.</title>
        <authorList>
            <consortium name="US DOE Joint Genome Institute (JGI-PGF)"/>
            <person name="Walter F."/>
            <person name="Albersmeier A."/>
            <person name="Kalinowski J."/>
            <person name="Ruckert C."/>
        </authorList>
    </citation>
    <scope>NUCLEOTIDE SEQUENCE</scope>
    <source>
        <strain evidence="18">JCM 31311</strain>
    </source>
</reference>
<evidence type="ECO:0000256" key="11">
    <source>
        <dbReference type="ARBA" id="ARBA00023306"/>
    </source>
</evidence>
<sequence>MNKSPAPLSSQLSGASDRDAETALNMPASSEASPHFQIHPLPHRQHFHLMGIGGIGLSAFARLLKARGFEVSGCDAQPSELTRQLESEGIRVQIGHAASHLAGVDVLIASEAVSRLHPEIAAARQAGIEVRPRMALMEELLQSGPSVGVVGTHGKTTTTSMIAVALHGADLDPAAFVGGIVPSFGSNARAGKGPFVAEIDESDQAFGALRCETAVFLNADDDHVGTPGKTQAVYWETVEEQHAAFRRFVGQAKRVLYCLDWPGLGEFLEAGQDTCSYGLSENADYRAVNVRPDPEGTDFTVLKRGAVLTEARVAMPGLHNVQNALAALAVTDLYGGDVHAAAGALASFGGPRRRWERVGQLEGAIIIDDYAHNAAKVAAAVQAARQTGRRVRIVFQPHRYLRTQQSWKRLADSLMPADEVILLDIAAAGEDVIPGIDSTLIAGRMHKLGHRSIHYLPDPQDVLSHLRGTVQPGDIILTVGAGDVWKIGRALAGVPF</sequence>
<dbReference type="InterPro" id="IPR000713">
    <property type="entry name" value="Mur_ligase_N"/>
</dbReference>
<organism evidence="18 19">
    <name type="scientific">Deinococcus ruber</name>
    <dbReference type="NCBI Taxonomy" id="1848197"/>
    <lineage>
        <taxon>Bacteria</taxon>
        <taxon>Thermotogati</taxon>
        <taxon>Deinococcota</taxon>
        <taxon>Deinococci</taxon>
        <taxon>Deinococcales</taxon>
        <taxon>Deinococcaceae</taxon>
        <taxon>Deinococcus</taxon>
    </lineage>
</organism>
<comment type="pathway">
    <text evidence="2 14">Cell wall biogenesis; peptidoglycan biosynthesis.</text>
</comment>
<comment type="caution">
    <text evidence="18">The sequence shown here is derived from an EMBL/GenBank/DDBJ whole genome shotgun (WGS) entry which is preliminary data.</text>
</comment>
<keyword evidence="4 14" id="KW-0963">Cytoplasm</keyword>
<comment type="similarity">
    <text evidence="14">Belongs to the MurCDEF family.</text>
</comment>
<evidence type="ECO:0000259" key="17">
    <source>
        <dbReference type="Pfam" id="PF08245"/>
    </source>
</evidence>
<dbReference type="EC" id="6.3.2.8" evidence="3 14"/>
<keyword evidence="6 14" id="KW-0132">Cell division</keyword>
<dbReference type="GO" id="GO:0051301">
    <property type="term" value="P:cell division"/>
    <property type="evidence" value="ECO:0007669"/>
    <property type="project" value="UniProtKB-KW"/>
</dbReference>
<feature type="domain" description="Mur ligase central" evidence="17">
    <location>
        <begin position="149"/>
        <end position="330"/>
    </location>
</feature>
<evidence type="ECO:0000256" key="4">
    <source>
        <dbReference type="ARBA" id="ARBA00022490"/>
    </source>
</evidence>
<feature type="domain" description="Mur ligase C-terminal" evidence="16">
    <location>
        <begin position="353"/>
        <end position="482"/>
    </location>
</feature>
<evidence type="ECO:0000256" key="5">
    <source>
        <dbReference type="ARBA" id="ARBA00022598"/>
    </source>
</evidence>
<evidence type="ECO:0000256" key="6">
    <source>
        <dbReference type="ARBA" id="ARBA00022618"/>
    </source>
</evidence>
<dbReference type="PANTHER" id="PTHR43445:SF3">
    <property type="entry name" value="UDP-N-ACETYLMURAMATE--L-ALANINE LIGASE"/>
    <property type="match status" value="1"/>
</dbReference>
<dbReference type="PANTHER" id="PTHR43445">
    <property type="entry name" value="UDP-N-ACETYLMURAMATE--L-ALANINE LIGASE-RELATED"/>
    <property type="match status" value="1"/>
</dbReference>
<comment type="function">
    <text evidence="14">Cell wall formation.</text>
</comment>
<dbReference type="InterPro" id="IPR036615">
    <property type="entry name" value="Mur_ligase_C_dom_sf"/>
</dbReference>
<dbReference type="AlphaFoldDB" id="A0A918C0K8"/>
<evidence type="ECO:0000256" key="8">
    <source>
        <dbReference type="ARBA" id="ARBA00022840"/>
    </source>
</evidence>
<dbReference type="Gene3D" id="3.40.1190.10">
    <property type="entry name" value="Mur-like, catalytic domain"/>
    <property type="match status" value="1"/>
</dbReference>
<evidence type="ECO:0000256" key="7">
    <source>
        <dbReference type="ARBA" id="ARBA00022741"/>
    </source>
</evidence>
<dbReference type="Gene3D" id="3.40.50.720">
    <property type="entry name" value="NAD(P)-binding Rossmann-like Domain"/>
    <property type="match status" value="1"/>
</dbReference>
<evidence type="ECO:0000256" key="14">
    <source>
        <dbReference type="HAMAP-Rule" id="MF_00046"/>
    </source>
</evidence>
<evidence type="ECO:0000256" key="12">
    <source>
        <dbReference type="ARBA" id="ARBA00023316"/>
    </source>
</evidence>
<dbReference type="InterPro" id="IPR004101">
    <property type="entry name" value="Mur_ligase_C"/>
</dbReference>
<dbReference type="SUPFAM" id="SSF53244">
    <property type="entry name" value="MurD-like peptide ligases, peptide-binding domain"/>
    <property type="match status" value="1"/>
</dbReference>
<evidence type="ECO:0000259" key="15">
    <source>
        <dbReference type="Pfam" id="PF01225"/>
    </source>
</evidence>
<comment type="catalytic activity">
    <reaction evidence="13 14">
        <text>UDP-N-acetyl-alpha-D-muramate + L-alanine + ATP = UDP-N-acetyl-alpha-D-muramoyl-L-alanine + ADP + phosphate + H(+)</text>
        <dbReference type="Rhea" id="RHEA:23372"/>
        <dbReference type="ChEBI" id="CHEBI:15378"/>
        <dbReference type="ChEBI" id="CHEBI:30616"/>
        <dbReference type="ChEBI" id="CHEBI:43474"/>
        <dbReference type="ChEBI" id="CHEBI:57972"/>
        <dbReference type="ChEBI" id="CHEBI:70757"/>
        <dbReference type="ChEBI" id="CHEBI:83898"/>
        <dbReference type="ChEBI" id="CHEBI:456216"/>
        <dbReference type="EC" id="6.3.2.8"/>
    </reaction>
</comment>
<evidence type="ECO:0000256" key="10">
    <source>
        <dbReference type="ARBA" id="ARBA00022984"/>
    </source>
</evidence>
<keyword evidence="5 14" id="KW-0436">Ligase</keyword>
<reference evidence="18" key="2">
    <citation type="submission" date="2020-09" db="EMBL/GenBank/DDBJ databases">
        <authorList>
            <person name="Sun Q."/>
            <person name="Ohkuma M."/>
        </authorList>
    </citation>
    <scope>NUCLEOTIDE SEQUENCE</scope>
    <source>
        <strain evidence="18">JCM 31311</strain>
    </source>
</reference>
<comment type="subcellular location">
    <subcellularLocation>
        <location evidence="1 14">Cytoplasm</location>
    </subcellularLocation>
</comment>
<name>A0A918C0K8_9DEIO</name>
<dbReference type="InterPro" id="IPR050061">
    <property type="entry name" value="MurCDEF_pg_biosynth"/>
</dbReference>
<dbReference type="InterPro" id="IPR036565">
    <property type="entry name" value="Mur-like_cat_sf"/>
</dbReference>
<accession>A0A918C0K8</accession>
<evidence type="ECO:0000256" key="2">
    <source>
        <dbReference type="ARBA" id="ARBA00004752"/>
    </source>
</evidence>
<dbReference type="GO" id="GO:0005737">
    <property type="term" value="C:cytoplasm"/>
    <property type="evidence" value="ECO:0007669"/>
    <property type="project" value="UniProtKB-SubCell"/>
</dbReference>
<dbReference type="EMBL" id="BMQL01000004">
    <property type="protein sequence ID" value="GGR00866.1"/>
    <property type="molecule type" value="Genomic_DNA"/>
</dbReference>
<evidence type="ECO:0000259" key="16">
    <source>
        <dbReference type="Pfam" id="PF02875"/>
    </source>
</evidence>
<keyword evidence="7 14" id="KW-0547">Nucleotide-binding</keyword>
<evidence type="ECO:0000313" key="18">
    <source>
        <dbReference type="EMBL" id="GGR00866.1"/>
    </source>
</evidence>
<dbReference type="SUPFAM" id="SSF51984">
    <property type="entry name" value="MurCD N-terminal domain"/>
    <property type="match status" value="1"/>
</dbReference>
<dbReference type="InterPro" id="IPR013221">
    <property type="entry name" value="Mur_ligase_cen"/>
</dbReference>
<keyword evidence="8 14" id="KW-0067">ATP-binding</keyword>
<evidence type="ECO:0000256" key="13">
    <source>
        <dbReference type="ARBA" id="ARBA00047833"/>
    </source>
</evidence>
<dbReference type="GO" id="GO:0071555">
    <property type="term" value="P:cell wall organization"/>
    <property type="evidence" value="ECO:0007669"/>
    <property type="project" value="UniProtKB-KW"/>
</dbReference>
<dbReference type="Pfam" id="PF02875">
    <property type="entry name" value="Mur_ligase_C"/>
    <property type="match status" value="1"/>
</dbReference>
<feature type="binding site" evidence="14">
    <location>
        <begin position="151"/>
        <end position="157"/>
    </location>
    <ligand>
        <name>ATP</name>
        <dbReference type="ChEBI" id="CHEBI:30616"/>
    </ligand>
</feature>
<evidence type="ECO:0000256" key="3">
    <source>
        <dbReference type="ARBA" id="ARBA00012211"/>
    </source>
</evidence>
<dbReference type="Pfam" id="PF08245">
    <property type="entry name" value="Mur_ligase_M"/>
    <property type="match status" value="1"/>
</dbReference>